<feature type="domain" description="FAS1" evidence="2">
    <location>
        <begin position="174"/>
        <end position="317"/>
    </location>
</feature>
<dbReference type="SMART" id="SM00554">
    <property type="entry name" value="FAS1"/>
    <property type="match status" value="3"/>
</dbReference>
<feature type="non-terminal residue" evidence="3">
    <location>
        <position position="524"/>
    </location>
</feature>
<proteinExistence type="predicted"/>
<dbReference type="EMBL" id="CAJHNH020000051">
    <property type="protein sequence ID" value="CAG5114897.1"/>
    <property type="molecule type" value="Genomic_DNA"/>
</dbReference>
<evidence type="ECO:0000259" key="2">
    <source>
        <dbReference type="PROSITE" id="PS50213"/>
    </source>
</evidence>
<dbReference type="InterPro" id="IPR036378">
    <property type="entry name" value="FAS1_dom_sf"/>
</dbReference>
<dbReference type="Proteomes" id="UP000678393">
    <property type="component" value="Unassembled WGS sequence"/>
</dbReference>
<dbReference type="InterPro" id="IPR000782">
    <property type="entry name" value="FAS1_domain"/>
</dbReference>
<dbReference type="Gene3D" id="2.30.180.10">
    <property type="entry name" value="FAS1 domain"/>
    <property type="match status" value="4"/>
</dbReference>
<keyword evidence="1" id="KW-1133">Transmembrane helix</keyword>
<feature type="domain" description="FAS1" evidence="2">
    <location>
        <begin position="35"/>
        <end position="170"/>
    </location>
</feature>
<feature type="domain" description="FAS1" evidence="2">
    <location>
        <begin position="321"/>
        <end position="461"/>
    </location>
</feature>
<dbReference type="OrthoDB" id="7700931at2759"/>
<keyword evidence="4" id="KW-1185">Reference proteome</keyword>
<dbReference type="AlphaFoldDB" id="A0A8S3YD22"/>
<dbReference type="SUPFAM" id="SSF82153">
    <property type="entry name" value="FAS1 domain"/>
    <property type="match status" value="3"/>
</dbReference>
<reference evidence="3" key="1">
    <citation type="submission" date="2021-04" db="EMBL/GenBank/DDBJ databases">
        <authorList>
            <consortium name="Molecular Ecology Group"/>
        </authorList>
    </citation>
    <scope>NUCLEOTIDE SEQUENCE</scope>
</reference>
<dbReference type="Pfam" id="PF02469">
    <property type="entry name" value="Fasciclin"/>
    <property type="match status" value="3"/>
</dbReference>
<protein>
    <recommendedName>
        <fullName evidence="2">FAS1 domain-containing protein</fullName>
    </recommendedName>
</protein>
<evidence type="ECO:0000313" key="4">
    <source>
        <dbReference type="Proteomes" id="UP000678393"/>
    </source>
</evidence>
<dbReference type="PANTHER" id="PTHR10900:SF77">
    <property type="entry name" value="FI19380P1"/>
    <property type="match status" value="1"/>
</dbReference>
<name>A0A8S3YD22_9EUPU</name>
<gene>
    <name evidence="3" type="ORF">CUNI_LOCUS455</name>
</gene>
<organism evidence="3 4">
    <name type="scientific">Candidula unifasciata</name>
    <dbReference type="NCBI Taxonomy" id="100452"/>
    <lineage>
        <taxon>Eukaryota</taxon>
        <taxon>Metazoa</taxon>
        <taxon>Spiralia</taxon>
        <taxon>Lophotrochozoa</taxon>
        <taxon>Mollusca</taxon>
        <taxon>Gastropoda</taxon>
        <taxon>Heterobranchia</taxon>
        <taxon>Euthyneura</taxon>
        <taxon>Panpulmonata</taxon>
        <taxon>Eupulmonata</taxon>
        <taxon>Stylommatophora</taxon>
        <taxon>Helicina</taxon>
        <taxon>Helicoidea</taxon>
        <taxon>Geomitridae</taxon>
        <taxon>Candidula</taxon>
    </lineage>
</organism>
<keyword evidence="1" id="KW-0472">Membrane</keyword>
<evidence type="ECO:0000256" key="1">
    <source>
        <dbReference type="SAM" id="Phobius"/>
    </source>
</evidence>
<dbReference type="InterPro" id="IPR050904">
    <property type="entry name" value="Adhesion/Biosynth-related"/>
</dbReference>
<keyword evidence="1" id="KW-0812">Transmembrane</keyword>
<dbReference type="PROSITE" id="PS50213">
    <property type="entry name" value="FAS1"/>
    <property type="match status" value="3"/>
</dbReference>
<accession>A0A8S3YD22</accession>
<evidence type="ECO:0000313" key="3">
    <source>
        <dbReference type="EMBL" id="CAG5114897.1"/>
    </source>
</evidence>
<feature type="transmembrane region" description="Helical" evidence="1">
    <location>
        <begin position="500"/>
        <end position="519"/>
    </location>
</feature>
<sequence>MTVVGGHVTATVHLQDIYCNNGVIHIIDKLLHTPTQTIAKDVAFRNEVAYSNVLINVMNDDSYDLDSVNENYTFFVPNNDSFSYLPWQTHEKLFNRNYSEKVMRAHIVKGETRTLDEISSGSALPAINNVIYVLKKDKKIMVSSNNVMAEVVKANIPAVNGWIHVIDRVLTVPYESVSQILSTKEEVSLFHHMLSTLPEYKELVTSSPRNVTLFVPSSRYINTLTTQQLARIKQNLDILRKLFYGHVLPDVRLDDVFLRQYPDEDYCSRSSYNVTFKISRKEDTLYVGAGYDILPLDVIGRVFGCTDGIVYVIDGFLNYSPFTVLERLKREPGLSASFELMEQMVSHHDVNMLGNANMSFTFLMPDDYALDYFSSSELQMLNRLPDVEKQRTFWRHSINGSTLYYEDLKNGHIISDVLPQEVAVDIQNEAVYLRYRNVHSKIKQWNLIASNGVIHILQKFLYYAALPGDKTTPAEDNPDDPLNRVERWEQTGIATRISMAWIKIILFAVLVILTVRYPLFVNDS</sequence>
<comment type="caution">
    <text evidence="3">The sequence shown here is derived from an EMBL/GenBank/DDBJ whole genome shotgun (WGS) entry which is preliminary data.</text>
</comment>
<dbReference type="PANTHER" id="PTHR10900">
    <property type="entry name" value="PERIOSTIN-RELATED"/>
    <property type="match status" value="1"/>
</dbReference>